<gene>
    <name evidence="1" type="ORF">AAW31_09305</name>
    <name evidence="2" type="ORF">BCL69_108010</name>
</gene>
<sequence>MYPLTCIFCFLIQEEETLCGAKQVKRWPDAVSQHYAVGGTGRGQTDPQARIVGRCGTLAGRAWGN</sequence>
<dbReference type="Proteomes" id="UP000034156">
    <property type="component" value="Chromosome"/>
</dbReference>
<evidence type="ECO:0000313" key="2">
    <source>
        <dbReference type="EMBL" id="TYP77425.1"/>
    </source>
</evidence>
<evidence type="ECO:0000313" key="4">
    <source>
        <dbReference type="Proteomes" id="UP000324176"/>
    </source>
</evidence>
<reference evidence="1 3" key="2">
    <citation type="journal article" date="2016" name="Genome Announc.">
        <title>Genome Sequence of Nitrosomonas communis Strain Nm2, a Mesophilic Ammonia-Oxidizing Bacterium Isolated from Mediterranean Soil.</title>
        <authorList>
            <person name="Kozlowski J.A."/>
            <person name="Kits K.D."/>
            <person name="Stein L.Y."/>
        </authorList>
    </citation>
    <scope>NUCLEOTIDE SEQUENCE [LARGE SCALE GENOMIC DNA]</scope>
    <source>
        <strain evidence="1 3">Nm2</strain>
    </source>
</reference>
<dbReference type="Proteomes" id="UP000324176">
    <property type="component" value="Unassembled WGS sequence"/>
</dbReference>
<keyword evidence="3" id="KW-1185">Reference proteome</keyword>
<reference evidence="3" key="1">
    <citation type="submission" date="2015-05" db="EMBL/GenBank/DDBJ databases">
        <title>Draft genome of Nitrosomonas communis strain Nm2.</title>
        <authorList>
            <person name="Kozlowski J.A."/>
            <person name="Kits K.D."/>
            <person name="Stein L.Y."/>
        </authorList>
    </citation>
    <scope>NUCLEOTIDE SEQUENCE [LARGE SCALE GENOMIC DNA]</scope>
    <source>
        <strain evidence="3">Nm2</strain>
    </source>
</reference>
<dbReference type="KEGG" id="nco:AAW31_09305"/>
<dbReference type="EMBL" id="VNHT01000080">
    <property type="protein sequence ID" value="TYP77425.1"/>
    <property type="molecule type" value="Genomic_DNA"/>
</dbReference>
<dbReference type="AlphaFoldDB" id="A0A0F7KEQ5"/>
<name>A0A0F7KEQ5_9PROT</name>
<protein>
    <submittedName>
        <fullName evidence="1">Uncharacterized protein</fullName>
    </submittedName>
</protein>
<evidence type="ECO:0000313" key="3">
    <source>
        <dbReference type="Proteomes" id="UP000034156"/>
    </source>
</evidence>
<dbReference type="PATRIC" id="fig|44574.3.peg.2271"/>
<reference evidence="2 4" key="3">
    <citation type="submission" date="2019-07" db="EMBL/GenBank/DDBJ databases">
        <title>Active sludge and wastewater microbial communities from Klosterneuburg, Austria.</title>
        <authorList>
            <person name="Wagner M."/>
        </authorList>
    </citation>
    <scope>NUCLEOTIDE SEQUENCE [LARGE SCALE GENOMIC DNA]</scope>
    <source>
        <strain evidence="2 4">Nm2</strain>
    </source>
</reference>
<accession>A0A0F7KEQ5</accession>
<evidence type="ECO:0000313" key="1">
    <source>
        <dbReference type="EMBL" id="AKH37971.1"/>
    </source>
</evidence>
<dbReference type="EMBL" id="CP011451">
    <property type="protein sequence ID" value="AKH37971.1"/>
    <property type="molecule type" value="Genomic_DNA"/>
</dbReference>
<organism evidence="1 3">
    <name type="scientific">Nitrosomonas communis</name>
    <dbReference type="NCBI Taxonomy" id="44574"/>
    <lineage>
        <taxon>Bacteria</taxon>
        <taxon>Pseudomonadati</taxon>
        <taxon>Pseudomonadota</taxon>
        <taxon>Betaproteobacteria</taxon>
        <taxon>Nitrosomonadales</taxon>
        <taxon>Nitrosomonadaceae</taxon>
        <taxon>Nitrosomonas</taxon>
    </lineage>
</organism>
<proteinExistence type="predicted"/>